<dbReference type="AlphaFoldDB" id="A0A813BPA4"/>
<dbReference type="EMBL" id="CAJNJA010076853">
    <property type="protein sequence ID" value="CAE7918604.1"/>
    <property type="molecule type" value="Genomic_DNA"/>
</dbReference>
<sequence length="448" mass="48755">MATFLPGAFGPGAAPVGSEPFSQALQVHRDCAERCASEGIAVSADSGAEKAVDTLRRCGVVQLLGAYDLTALDRFQKAFDQLKSKEKAYKKLLDTKQLHDGRYQVYLPFAKPFSSRETLGVSDLVLEVLHAYFMTSGGSFGIDHVSVLTSASGSANQSLHPDVHYFKGLSVSVHTALHDIPSSLGPTYFCPCTGESLTREDWPASAAIKMTILKRKDCLARSFAPSFTAPGTVTIYDGAMFHKVDCCREIQVFQQRGHDPFKVRLLFLQGVSRDHDVFIRPASCAIFDAEGDMLKGFPGNLQMNGSTPGAAPGTGCYSCQTFVMSSSRGVDGKVHTERYSSSDVGNAQHGIREAQHAYSNSSTAEDKMGLERHLGERARKMVKERNRFTQDERCHEMLRGMDEGGRDHFDRDFGGETGKSCSVSNKETTDIGCAFLGWTAGQKLRGAA</sequence>
<evidence type="ECO:0000256" key="1">
    <source>
        <dbReference type="ARBA" id="ARBA00004496"/>
    </source>
</evidence>
<gene>
    <name evidence="5" type="primary">Mlf</name>
    <name evidence="5" type="ORF">SNEC2469_LOCUS31571</name>
</gene>
<reference evidence="5" key="1">
    <citation type="submission" date="2021-02" db="EMBL/GenBank/DDBJ databases">
        <authorList>
            <person name="Dougan E. K."/>
            <person name="Rhodes N."/>
            <person name="Thang M."/>
            <person name="Chan C."/>
        </authorList>
    </citation>
    <scope>NUCLEOTIDE SEQUENCE</scope>
</reference>
<evidence type="ECO:0000313" key="6">
    <source>
        <dbReference type="Proteomes" id="UP000601435"/>
    </source>
</evidence>
<name>A0A813BPA4_9DINO</name>
<comment type="subcellular location">
    <subcellularLocation>
        <location evidence="1">Cytoplasm</location>
    </subcellularLocation>
</comment>
<dbReference type="GO" id="GO:0005737">
    <property type="term" value="C:cytoplasm"/>
    <property type="evidence" value="ECO:0007669"/>
    <property type="project" value="UniProtKB-SubCell"/>
</dbReference>
<dbReference type="OrthoDB" id="8707547at2759"/>
<comment type="caution">
    <text evidence="5">The sequence shown here is derived from an EMBL/GenBank/DDBJ whole genome shotgun (WGS) entry which is preliminary data.</text>
</comment>
<evidence type="ECO:0000313" key="5">
    <source>
        <dbReference type="EMBL" id="CAE7918604.1"/>
    </source>
</evidence>
<keyword evidence="6" id="KW-1185">Reference proteome</keyword>
<dbReference type="Pfam" id="PF10248">
    <property type="entry name" value="Mlf1IP"/>
    <property type="match status" value="1"/>
</dbReference>
<evidence type="ECO:0000256" key="2">
    <source>
        <dbReference type="ARBA" id="ARBA00008332"/>
    </source>
</evidence>
<evidence type="ECO:0000256" key="3">
    <source>
        <dbReference type="ARBA" id="ARBA00022490"/>
    </source>
</evidence>
<accession>A0A813BPA4</accession>
<organism evidence="5 6">
    <name type="scientific">Symbiodinium necroappetens</name>
    <dbReference type="NCBI Taxonomy" id="1628268"/>
    <lineage>
        <taxon>Eukaryota</taxon>
        <taxon>Sar</taxon>
        <taxon>Alveolata</taxon>
        <taxon>Dinophyceae</taxon>
        <taxon>Suessiales</taxon>
        <taxon>Symbiodiniaceae</taxon>
        <taxon>Symbiodinium</taxon>
    </lineage>
</organism>
<dbReference type="Proteomes" id="UP000601435">
    <property type="component" value="Unassembled WGS sequence"/>
</dbReference>
<comment type="similarity">
    <text evidence="2">Belongs to the MLF family.</text>
</comment>
<dbReference type="Gene3D" id="2.60.120.620">
    <property type="entry name" value="q2cbj1_9rhob like domain"/>
    <property type="match status" value="1"/>
</dbReference>
<dbReference type="SUPFAM" id="SSF51197">
    <property type="entry name" value="Clavaminate synthase-like"/>
    <property type="match status" value="1"/>
</dbReference>
<proteinExistence type="inferred from homology"/>
<keyword evidence="4" id="KW-0597">Phosphoprotein</keyword>
<evidence type="ECO:0000256" key="4">
    <source>
        <dbReference type="ARBA" id="ARBA00022553"/>
    </source>
</evidence>
<dbReference type="InterPro" id="IPR019376">
    <property type="entry name" value="Myeloid_leukemia_factor"/>
</dbReference>
<protein>
    <submittedName>
        <fullName evidence="5">Mlf protein</fullName>
    </submittedName>
</protein>
<keyword evidence="3" id="KW-0963">Cytoplasm</keyword>